<sequence>MIAWLKSLFTPRRAAQNTQQQDAVEAGLDPDIREVFLEELNETLASLQATLPKWKDNRRDPAALKQLRRDFHTIKGSAKMVNAGPIGLYCRDLEQLVILFTDHPARMSPEAMYLLERSVPVLAQFVESIRSNTKAPTEAGTLAQKVRKIVGN</sequence>
<dbReference type="GO" id="GO:0004672">
    <property type="term" value="F:protein kinase activity"/>
    <property type="evidence" value="ECO:0007669"/>
    <property type="project" value="UniProtKB-ARBA"/>
</dbReference>
<dbReference type="InterPro" id="IPR008207">
    <property type="entry name" value="Sig_transdc_His_kin_Hpt_dom"/>
</dbReference>
<dbReference type="KEGG" id="xba:C7S18_19350"/>
<evidence type="ECO:0000313" key="5">
    <source>
        <dbReference type="Proteomes" id="UP000241074"/>
    </source>
</evidence>
<name>A0A2P1PWH4_9GAMM</name>
<dbReference type="Pfam" id="PF01627">
    <property type="entry name" value="Hpt"/>
    <property type="match status" value="1"/>
</dbReference>
<feature type="modified residue" description="Phosphohistidine" evidence="2">
    <location>
        <position position="72"/>
    </location>
</feature>
<keyword evidence="2" id="KW-0597">Phosphoprotein</keyword>
<protein>
    <recommendedName>
        <fullName evidence="3">HPt domain-containing protein</fullName>
    </recommendedName>
</protein>
<dbReference type="AlphaFoldDB" id="A0A2P1PWH4"/>
<dbReference type="PANTHER" id="PTHR43395:SF1">
    <property type="entry name" value="CHEMOTAXIS PROTEIN CHEA"/>
    <property type="match status" value="1"/>
</dbReference>
<dbReference type="SUPFAM" id="SSF47226">
    <property type="entry name" value="Histidine-containing phosphotransfer domain, HPT domain"/>
    <property type="match status" value="1"/>
</dbReference>
<dbReference type="OrthoDB" id="9803176at2"/>
<dbReference type="PROSITE" id="PS50894">
    <property type="entry name" value="HPT"/>
    <property type="match status" value="1"/>
</dbReference>
<dbReference type="RefSeq" id="WP_106893109.1">
    <property type="nucleotide sequence ID" value="NZ_CP027860.1"/>
</dbReference>
<dbReference type="SMART" id="SM00073">
    <property type="entry name" value="HPT"/>
    <property type="match status" value="1"/>
</dbReference>
<reference evidence="4 5" key="2">
    <citation type="submission" date="2018-03" db="EMBL/GenBank/DDBJ databases">
        <authorList>
            <person name="Keele B.F."/>
        </authorList>
    </citation>
    <scope>NUCLEOTIDE SEQUENCE [LARGE SCALE GENOMIC DNA]</scope>
    <source>
        <strain evidence="4 5">D13</strain>
    </source>
</reference>
<dbReference type="InterPro" id="IPR036641">
    <property type="entry name" value="HPT_dom_sf"/>
</dbReference>
<gene>
    <name evidence="4" type="ORF">C7S18_19350</name>
</gene>
<keyword evidence="5" id="KW-1185">Reference proteome</keyword>
<accession>A0A2P1PWH4</accession>
<dbReference type="CDD" id="cd00088">
    <property type="entry name" value="HPT"/>
    <property type="match status" value="1"/>
</dbReference>
<evidence type="ECO:0000313" key="4">
    <source>
        <dbReference type="EMBL" id="AVP99189.1"/>
    </source>
</evidence>
<keyword evidence="1" id="KW-0902">Two-component regulatory system</keyword>
<evidence type="ECO:0000256" key="2">
    <source>
        <dbReference type="PROSITE-ProRule" id="PRU00110"/>
    </source>
</evidence>
<dbReference type="EMBL" id="CP027860">
    <property type="protein sequence ID" value="AVP99189.1"/>
    <property type="molecule type" value="Genomic_DNA"/>
</dbReference>
<dbReference type="GO" id="GO:0000160">
    <property type="term" value="P:phosphorelay signal transduction system"/>
    <property type="evidence" value="ECO:0007669"/>
    <property type="project" value="UniProtKB-KW"/>
</dbReference>
<organism evidence="4 5">
    <name type="scientific">Ahniella affigens</name>
    <dbReference type="NCBI Taxonomy" id="2021234"/>
    <lineage>
        <taxon>Bacteria</taxon>
        <taxon>Pseudomonadati</taxon>
        <taxon>Pseudomonadota</taxon>
        <taxon>Gammaproteobacteria</taxon>
        <taxon>Lysobacterales</taxon>
        <taxon>Rhodanobacteraceae</taxon>
        <taxon>Ahniella</taxon>
    </lineage>
</organism>
<feature type="domain" description="HPt" evidence="3">
    <location>
        <begin position="25"/>
        <end position="129"/>
    </location>
</feature>
<dbReference type="Gene3D" id="1.20.120.160">
    <property type="entry name" value="HPT domain"/>
    <property type="match status" value="1"/>
</dbReference>
<reference evidence="4 5" key="1">
    <citation type="submission" date="2018-03" db="EMBL/GenBank/DDBJ databases">
        <title>Ahniella affigens gen. nov., sp. nov., a gammaproteobacterium isolated from sandy soil near a stream.</title>
        <authorList>
            <person name="Ko Y."/>
            <person name="Kim J.-H."/>
        </authorList>
    </citation>
    <scope>NUCLEOTIDE SEQUENCE [LARGE SCALE GENOMIC DNA]</scope>
    <source>
        <strain evidence="4 5">D13</strain>
    </source>
</reference>
<proteinExistence type="predicted"/>
<dbReference type="InterPro" id="IPR051315">
    <property type="entry name" value="Bact_Chemotaxis_CheA"/>
</dbReference>
<evidence type="ECO:0000256" key="1">
    <source>
        <dbReference type="ARBA" id="ARBA00023012"/>
    </source>
</evidence>
<dbReference type="PANTHER" id="PTHR43395">
    <property type="entry name" value="SENSOR HISTIDINE KINASE CHEA"/>
    <property type="match status" value="1"/>
</dbReference>
<evidence type="ECO:0000259" key="3">
    <source>
        <dbReference type="PROSITE" id="PS50894"/>
    </source>
</evidence>
<dbReference type="Proteomes" id="UP000241074">
    <property type="component" value="Chromosome"/>
</dbReference>